<evidence type="ECO:0000313" key="3">
    <source>
        <dbReference type="Proteomes" id="UP001176941"/>
    </source>
</evidence>
<proteinExistence type="predicted"/>
<dbReference type="EMBL" id="OX459941">
    <property type="protein sequence ID" value="CAI9176102.1"/>
    <property type="molecule type" value="Genomic_DNA"/>
</dbReference>
<organism evidence="2 3">
    <name type="scientific">Rangifer tarandus platyrhynchus</name>
    <name type="common">Svalbard reindeer</name>
    <dbReference type="NCBI Taxonomy" id="3082113"/>
    <lineage>
        <taxon>Eukaryota</taxon>
        <taxon>Metazoa</taxon>
        <taxon>Chordata</taxon>
        <taxon>Craniata</taxon>
        <taxon>Vertebrata</taxon>
        <taxon>Euteleostomi</taxon>
        <taxon>Mammalia</taxon>
        <taxon>Eutheria</taxon>
        <taxon>Laurasiatheria</taxon>
        <taxon>Artiodactyla</taxon>
        <taxon>Ruminantia</taxon>
        <taxon>Pecora</taxon>
        <taxon>Cervidae</taxon>
        <taxon>Odocoileinae</taxon>
        <taxon>Rangifer</taxon>
    </lineage>
</organism>
<keyword evidence="3" id="KW-1185">Reference proteome</keyword>
<gene>
    <name evidence="2" type="ORF">MRATA1EN1_LOCUS25064</name>
</gene>
<feature type="region of interest" description="Disordered" evidence="1">
    <location>
        <begin position="1"/>
        <end position="46"/>
    </location>
</feature>
<protein>
    <submittedName>
        <fullName evidence="2">Uncharacterized protein</fullName>
    </submittedName>
</protein>
<evidence type="ECO:0000256" key="1">
    <source>
        <dbReference type="SAM" id="MobiDB-lite"/>
    </source>
</evidence>
<evidence type="ECO:0000313" key="2">
    <source>
        <dbReference type="EMBL" id="CAI9176102.1"/>
    </source>
</evidence>
<reference evidence="2" key="1">
    <citation type="submission" date="2023-04" db="EMBL/GenBank/DDBJ databases">
        <authorList>
            <consortium name="ELIXIR-Norway"/>
        </authorList>
    </citation>
    <scope>NUCLEOTIDE SEQUENCE [LARGE SCALE GENOMIC DNA]</scope>
</reference>
<sequence length="75" mass="7927">MRVQERRGAKNRARAGAGEGRAVGRCRGSTSSPKLRSDFPPASAVTHITNNQSSNRLCRKKVKMTAGAASDADGN</sequence>
<accession>A0ABN8ZQ85</accession>
<name>A0ABN8ZQ85_RANTA</name>
<dbReference type="Proteomes" id="UP001176941">
    <property type="component" value="Chromosome 5"/>
</dbReference>